<evidence type="ECO:0000256" key="1">
    <source>
        <dbReference type="ARBA" id="ARBA00022679"/>
    </source>
</evidence>
<dbReference type="InterPro" id="IPR050832">
    <property type="entry name" value="Bact_Acetyltransf"/>
</dbReference>
<keyword evidence="1 4" id="KW-0808">Transferase</keyword>
<evidence type="ECO:0000259" key="3">
    <source>
        <dbReference type="PROSITE" id="PS51186"/>
    </source>
</evidence>
<dbReference type="SUPFAM" id="SSF55729">
    <property type="entry name" value="Acyl-CoA N-acyltransferases (Nat)"/>
    <property type="match status" value="1"/>
</dbReference>
<sequence>MDVQLEKVTTDHADFVYLIELLDRDLWARYPDTQQFFHGFNQVKLGAKAIVAYVDNKPAGCGCYREAEEAGVVEMKRMFVLEEVRGRGVARTIMNELEQWAKREGNRRAILETGTGQPEAIALYTKLGYEQIENYEPYIGSEDSVCMGKDL</sequence>
<dbReference type="KEGG" id="palb:EJC50_15915"/>
<dbReference type="InterPro" id="IPR000182">
    <property type="entry name" value="GNAT_dom"/>
</dbReference>
<protein>
    <submittedName>
        <fullName evidence="4">GNAT family N-acetyltransferase</fullName>
    </submittedName>
</protein>
<evidence type="ECO:0000313" key="4">
    <source>
        <dbReference type="EMBL" id="AZN40983.1"/>
    </source>
</evidence>
<keyword evidence="2" id="KW-0012">Acyltransferase</keyword>
<dbReference type="CDD" id="cd04301">
    <property type="entry name" value="NAT_SF"/>
    <property type="match status" value="1"/>
</dbReference>
<dbReference type="AlphaFoldDB" id="A0A3Q8X6S4"/>
<evidence type="ECO:0000256" key="2">
    <source>
        <dbReference type="ARBA" id="ARBA00023315"/>
    </source>
</evidence>
<proteinExistence type="predicted"/>
<dbReference type="Proteomes" id="UP000272528">
    <property type="component" value="Chromosome"/>
</dbReference>
<gene>
    <name evidence="4" type="ORF">EJC50_15915</name>
</gene>
<dbReference type="Gene3D" id="3.40.630.30">
    <property type="match status" value="1"/>
</dbReference>
<dbReference type="PANTHER" id="PTHR43877">
    <property type="entry name" value="AMINOALKYLPHOSPHONATE N-ACETYLTRANSFERASE-RELATED-RELATED"/>
    <property type="match status" value="1"/>
</dbReference>
<dbReference type="OrthoDB" id="67353at2"/>
<name>A0A3Q8X6S4_9BACL</name>
<keyword evidence="5" id="KW-1185">Reference proteome</keyword>
<dbReference type="PANTHER" id="PTHR43877:SF2">
    <property type="entry name" value="AMINOALKYLPHOSPHONATE N-ACETYLTRANSFERASE-RELATED"/>
    <property type="match status" value="1"/>
</dbReference>
<accession>A0A3Q8X6S4</accession>
<dbReference type="Pfam" id="PF00583">
    <property type="entry name" value="Acetyltransf_1"/>
    <property type="match status" value="1"/>
</dbReference>
<dbReference type="GO" id="GO:0016747">
    <property type="term" value="F:acyltransferase activity, transferring groups other than amino-acyl groups"/>
    <property type="evidence" value="ECO:0007669"/>
    <property type="project" value="InterPro"/>
</dbReference>
<reference evidence="5" key="1">
    <citation type="submission" date="2018-12" db="EMBL/GenBank/DDBJ databases">
        <title>Genome sequence of Peanibacillus sp.</title>
        <authorList>
            <person name="Subramani G."/>
            <person name="Srinivasan S."/>
            <person name="Kim M.K."/>
        </authorList>
    </citation>
    <scope>NUCLEOTIDE SEQUENCE [LARGE SCALE GENOMIC DNA]</scope>
    <source>
        <strain evidence="5">18JY67-1</strain>
    </source>
</reference>
<dbReference type="EMBL" id="CP034437">
    <property type="protein sequence ID" value="AZN40983.1"/>
    <property type="molecule type" value="Genomic_DNA"/>
</dbReference>
<dbReference type="InterPro" id="IPR016181">
    <property type="entry name" value="Acyl_CoA_acyltransferase"/>
</dbReference>
<evidence type="ECO:0000313" key="5">
    <source>
        <dbReference type="Proteomes" id="UP000272528"/>
    </source>
</evidence>
<organism evidence="4 5">
    <name type="scientific">Paenibacillus albus</name>
    <dbReference type="NCBI Taxonomy" id="2495582"/>
    <lineage>
        <taxon>Bacteria</taxon>
        <taxon>Bacillati</taxon>
        <taxon>Bacillota</taxon>
        <taxon>Bacilli</taxon>
        <taxon>Bacillales</taxon>
        <taxon>Paenibacillaceae</taxon>
        <taxon>Paenibacillus</taxon>
    </lineage>
</organism>
<dbReference type="RefSeq" id="WP_126016591.1">
    <property type="nucleotide sequence ID" value="NZ_CP034437.1"/>
</dbReference>
<feature type="domain" description="N-acetyltransferase" evidence="3">
    <location>
        <begin position="3"/>
        <end position="151"/>
    </location>
</feature>
<dbReference type="PROSITE" id="PS51186">
    <property type="entry name" value="GNAT"/>
    <property type="match status" value="1"/>
</dbReference>